<feature type="region of interest" description="Disordered" evidence="1">
    <location>
        <begin position="52"/>
        <end position="72"/>
    </location>
</feature>
<name>A0A2W5TX49_CERSP</name>
<comment type="caution">
    <text evidence="2">The sequence shown here is derived from an EMBL/GenBank/DDBJ whole genome shotgun (WGS) entry which is preliminary data.</text>
</comment>
<proteinExistence type="predicted"/>
<evidence type="ECO:0000313" key="3">
    <source>
        <dbReference type="Proteomes" id="UP000248975"/>
    </source>
</evidence>
<evidence type="ECO:0000256" key="1">
    <source>
        <dbReference type="SAM" id="MobiDB-lite"/>
    </source>
</evidence>
<protein>
    <submittedName>
        <fullName evidence="2">Uncharacterized protein</fullName>
    </submittedName>
</protein>
<organism evidence="2 3">
    <name type="scientific">Cereibacter sphaeroides</name>
    <name type="common">Rhodobacter sphaeroides</name>
    <dbReference type="NCBI Taxonomy" id="1063"/>
    <lineage>
        <taxon>Bacteria</taxon>
        <taxon>Pseudomonadati</taxon>
        <taxon>Pseudomonadota</taxon>
        <taxon>Alphaproteobacteria</taxon>
        <taxon>Rhodobacterales</taxon>
        <taxon>Paracoccaceae</taxon>
        <taxon>Cereibacter</taxon>
    </lineage>
</organism>
<accession>A0A2W5TX49</accession>
<evidence type="ECO:0000313" key="2">
    <source>
        <dbReference type="EMBL" id="PZR00738.1"/>
    </source>
</evidence>
<dbReference type="AlphaFoldDB" id="A0A2W5TX49"/>
<dbReference type="Proteomes" id="UP000248975">
    <property type="component" value="Unassembled WGS sequence"/>
</dbReference>
<reference evidence="2 3" key="1">
    <citation type="submission" date="2017-08" db="EMBL/GenBank/DDBJ databases">
        <title>Infants hospitalized years apart are colonized by the same room-sourced microbial strains.</title>
        <authorList>
            <person name="Brooks B."/>
            <person name="Olm M.R."/>
            <person name="Firek B.A."/>
            <person name="Baker R."/>
            <person name="Thomas B.C."/>
            <person name="Morowitz M.J."/>
            <person name="Banfield J.F."/>
        </authorList>
    </citation>
    <scope>NUCLEOTIDE SEQUENCE [LARGE SCALE GENOMIC DNA]</scope>
    <source>
        <strain evidence="2">S2_003_000_R2_11</strain>
    </source>
</reference>
<dbReference type="EMBL" id="QFQS01000001">
    <property type="protein sequence ID" value="PZR00738.1"/>
    <property type="molecule type" value="Genomic_DNA"/>
</dbReference>
<gene>
    <name evidence="2" type="ORF">DI533_09455</name>
</gene>
<sequence>MTDIANATPLFARRLRLRLPGFPTLGIGASLPAMSRLFGDALCMAYVDPYSSSRRREADIPEEDMEGRDPGW</sequence>